<reference evidence="1" key="1">
    <citation type="submission" date="2020-11" db="EMBL/GenBank/DDBJ databases">
        <authorList>
            <consortium name="DOE Joint Genome Institute"/>
            <person name="Ahrendt S."/>
            <person name="Riley R."/>
            <person name="Andreopoulos W."/>
            <person name="Labutti K."/>
            <person name="Pangilinan J."/>
            <person name="Ruiz-Duenas F.J."/>
            <person name="Barrasa J.M."/>
            <person name="Sanchez-Garcia M."/>
            <person name="Camarero S."/>
            <person name="Miyauchi S."/>
            <person name="Serrano A."/>
            <person name="Linde D."/>
            <person name="Babiker R."/>
            <person name="Drula E."/>
            <person name="Ayuso-Fernandez I."/>
            <person name="Pacheco R."/>
            <person name="Padilla G."/>
            <person name="Ferreira P."/>
            <person name="Barriuso J."/>
            <person name="Kellner H."/>
            <person name="Castanera R."/>
            <person name="Alfaro M."/>
            <person name="Ramirez L."/>
            <person name="Pisabarro A.G."/>
            <person name="Kuo A."/>
            <person name="Tritt A."/>
            <person name="Lipzen A."/>
            <person name="He G."/>
            <person name="Yan M."/>
            <person name="Ng V."/>
            <person name="Cullen D."/>
            <person name="Martin F."/>
            <person name="Rosso M.-N."/>
            <person name="Henrissat B."/>
            <person name="Hibbett D."/>
            <person name="Martinez A.T."/>
            <person name="Grigoriev I.V."/>
        </authorList>
    </citation>
    <scope>NUCLEOTIDE SEQUENCE</scope>
    <source>
        <strain evidence="1">CIRM-BRFM 674</strain>
    </source>
</reference>
<accession>A0A9P5YRY1</accession>
<protein>
    <submittedName>
        <fullName evidence="1">Uncharacterized protein</fullName>
    </submittedName>
</protein>
<dbReference type="Proteomes" id="UP000807469">
    <property type="component" value="Unassembled WGS sequence"/>
</dbReference>
<dbReference type="EMBL" id="MU155432">
    <property type="protein sequence ID" value="KAF9473564.1"/>
    <property type="molecule type" value="Genomic_DNA"/>
</dbReference>
<comment type="caution">
    <text evidence="1">The sequence shown here is derived from an EMBL/GenBank/DDBJ whole genome shotgun (WGS) entry which is preliminary data.</text>
</comment>
<feature type="non-terminal residue" evidence="1">
    <location>
        <position position="186"/>
    </location>
</feature>
<feature type="non-terminal residue" evidence="1">
    <location>
        <position position="1"/>
    </location>
</feature>
<sequence length="186" mass="21316">EKLSAYDRAICRAFSFKLQANLTDKSYSKAPLAFNTNPQLPKIGALRSRVAFLSGFKPQRFDCCPSSCICYTGPREKLQACPICKLPRFNANGTAKKHFTYIPLIPRLVASFRNVEHAQKMLYRSQHKHDPNKMTDIFDGQLYRQLRSEGVDIDGKKEKYNHFSDDRDIALGLSTDGFMPFKRRKS</sequence>
<evidence type="ECO:0000313" key="1">
    <source>
        <dbReference type="EMBL" id="KAF9473564.1"/>
    </source>
</evidence>
<organism evidence="1 2">
    <name type="scientific">Pholiota conissans</name>
    <dbReference type="NCBI Taxonomy" id="109636"/>
    <lineage>
        <taxon>Eukaryota</taxon>
        <taxon>Fungi</taxon>
        <taxon>Dikarya</taxon>
        <taxon>Basidiomycota</taxon>
        <taxon>Agaricomycotina</taxon>
        <taxon>Agaricomycetes</taxon>
        <taxon>Agaricomycetidae</taxon>
        <taxon>Agaricales</taxon>
        <taxon>Agaricineae</taxon>
        <taxon>Strophariaceae</taxon>
        <taxon>Pholiota</taxon>
    </lineage>
</organism>
<keyword evidence="2" id="KW-1185">Reference proteome</keyword>
<dbReference type="AlphaFoldDB" id="A0A9P5YRY1"/>
<dbReference type="OrthoDB" id="3257409at2759"/>
<gene>
    <name evidence="1" type="ORF">BDN70DRAFT_771485</name>
</gene>
<name>A0A9P5YRY1_9AGAR</name>
<proteinExistence type="predicted"/>
<evidence type="ECO:0000313" key="2">
    <source>
        <dbReference type="Proteomes" id="UP000807469"/>
    </source>
</evidence>